<comment type="caution">
    <text evidence="3">The sequence shown here is derived from an EMBL/GenBank/DDBJ whole genome shotgun (WGS) entry which is preliminary data.</text>
</comment>
<accession>A0A150WKL4</accession>
<feature type="compositionally biased region" description="Acidic residues" evidence="1">
    <location>
        <begin position="325"/>
        <end position="336"/>
    </location>
</feature>
<organism evidence="3 4">
    <name type="scientific">Bdellovibrio bacteriovorus</name>
    <dbReference type="NCBI Taxonomy" id="959"/>
    <lineage>
        <taxon>Bacteria</taxon>
        <taxon>Pseudomonadati</taxon>
        <taxon>Bdellovibrionota</taxon>
        <taxon>Bdellovibrionia</taxon>
        <taxon>Bdellovibrionales</taxon>
        <taxon>Pseudobdellovibrionaceae</taxon>
        <taxon>Bdellovibrio</taxon>
    </lineage>
</organism>
<evidence type="ECO:0000256" key="2">
    <source>
        <dbReference type="SAM" id="SignalP"/>
    </source>
</evidence>
<proteinExistence type="predicted"/>
<feature type="region of interest" description="Disordered" evidence="1">
    <location>
        <begin position="320"/>
        <end position="358"/>
    </location>
</feature>
<protein>
    <submittedName>
        <fullName evidence="3">Uncharacterized protein</fullName>
    </submittedName>
</protein>
<dbReference type="EMBL" id="LUKE01000003">
    <property type="protein sequence ID" value="KYG64125.1"/>
    <property type="molecule type" value="Genomic_DNA"/>
</dbReference>
<evidence type="ECO:0000313" key="4">
    <source>
        <dbReference type="Proteomes" id="UP000075320"/>
    </source>
</evidence>
<feature type="signal peptide" evidence="2">
    <location>
        <begin position="1"/>
        <end position="18"/>
    </location>
</feature>
<name>A0A150WKL4_BDEBC</name>
<keyword evidence="4" id="KW-1185">Reference proteome</keyword>
<dbReference type="RefSeq" id="WP_061836091.1">
    <property type="nucleotide sequence ID" value="NZ_LUKE01000003.1"/>
</dbReference>
<feature type="chain" id="PRO_5007573113" evidence="2">
    <location>
        <begin position="19"/>
        <end position="358"/>
    </location>
</feature>
<dbReference type="AlphaFoldDB" id="A0A150WKL4"/>
<evidence type="ECO:0000256" key="1">
    <source>
        <dbReference type="SAM" id="MobiDB-lite"/>
    </source>
</evidence>
<keyword evidence="2" id="KW-0732">Signal</keyword>
<sequence length="358" mass="40273">MKYLLMTVLLLSGSYGFADSWNKTVLAGYGKVQSYKDLFCSKSAKAPSCRYYQKNLGKSFSQKPLRISMTEEDTVWVYTDVAQIKLVKESNGRFLVNGRLIDLAQIQSRAELREAIRKSLPKRSAGLMSLFISSAWAQNFGREVLSDQQQKDKAAAITAEYDARAATENTYVEKAGILDLQVVATIDHLIVTSKSLSSCAEIEAFVQLCTDQTEYAGRAMGQSLFAWTKQDFEAKKSQIPVIKIYLERLKKLNDTIRKSRNEKFYSSMNSCGKNNPVLRPLLNECVDEVKVTIEALEALEGKLKSQLNQYRDMQEQISTLAASEDGYDDEHEDMEELPYAPVKLKDRGGLQRSKGGAR</sequence>
<evidence type="ECO:0000313" key="3">
    <source>
        <dbReference type="EMBL" id="KYG64125.1"/>
    </source>
</evidence>
<gene>
    <name evidence="3" type="ORF">AZI86_15110</name>
</gene>
<dbReference type="Proteomes" id="UP000075320">
    <property type="component" value="Unassembled WGS sequence"/>
</dbReference>
<reference evidence="3 4" key="1">
    <citation type="submission" date="2016-03" db="EMBL/GenBank/DDBJ databases">
        <authorList>
            <person name="Ploux O."/>
        </authorList>
    </citation>
    <scope>NUCLEOTIDE SEQUENCE [LARGE SCALE GENOMIC DNA]</scope>
    <source>
        <strain evidence="3 4">R0</strain>
    </source>
</reference>